<organism evidence="6 7">
    <name type="scientific">Trichomonas vaginalis (strain ATCC PRA-98 / G3)</name>
    <dbReference type="NCBI Taxonomy" id="412133"/>
    <lineage>
        <taxon>Eukaryota</taxon>
        <taxon>Metamonada</taxon>
        <taxon>Parabasalia</taxon>
        <taxon>Trichomonadida</taxon>
        <taxon>Trichomonadidae</taxon>
        <taxon>Trichomonas</taxon>
    </lineage>
</organism>
<evidence type="ECO:0000313" key="6">
    <source>
        <dbReference type="EMBL" id="EAX92283.1"/>
    </source>
</evidence>
<dbReference type="PANTHER" id="PTHR10698">
    <property type="entry name" value="V-TYPE PROTON ATPASE SUBUNIT H"/>
    <property type="match status" value="1"/>
</dbReference>
<dbReference type="KEGG" id="tva:4749994"/>
<keyword evidence="2" id="KW-0813">Transport</keyword>
<dbReference type="STRING" id="5722.A2FS41"/>
<evidence type="ECO:0000256" key="2">
    <source>
        <dbReference type="ARBA" id="ARBA00022448"/>
    </source>
</evidence>
<dbReference type="Gene3D" id="1.25.40.150">
    <property type="entry name" value="V-type ATPase, subunit H, C-terminal domain"/>
    <property type="match status" value="1"/>
</dbReference>
<feature type="domain" description="ATPase V1 complex subunit H C-terminal" evidence="5">
    <location>
        <begin position="318"/>
        <end position="431"/>
    </location>
</feature>
<dbReference type="AlphaFoldDB" id="A2FS41"/>
<dbReference type="Gene3D" id="1.25.10.10">
    <property type="entry name" value="Leucine-rich Repeat Variant"/>
    <property type="match status" value="1"/>
</dbReference>
<dbReference type="InterPro" id="IPR011989">
    <property type="entry name" value="ARM-like"/>
</dbReference>
<dbReference type="GO" id="GO:0046961">
    <property type="term" value="F:proton-transporting ATPase activity, rotational mechanism"/>
    <property type="evidence" value="ECO:0007669"/>
    <property type="project" value="InterPro"/>
</dbReference>
<dbReference type="Pfam" id="PF11698">
    <property type="entry name" value="V-ATPase_H_C"/>
    <property type="match status" value="1"/>
</dbReference>
<dbReference type="InterPro" id="IPR004908">
    <property type="entry name" value="ATPase_V1-cplx_hsu"/>
</dbReference>
<protein>
    <recommendedName>
        <fullName evidence="5">ATPase V1 complex subunit H C-terminal domain-containing protein</fullName>
    </recommendedName>
</protein>
<dbReference type="Pfam" id="PF03224">
    <property type="entry name" value="V-ATPase_H_N"/>
    <property type="match status" value="1"/>
</dbReference>
<reference evidence="6" key="2">
    <citation type="journal article" date="2007" name="Science">
        <title>Draft genome sequence of the sexually transmitted pathogen Trichomonas vaginalis.</title>
        <authorList>
            <person name="Carlton J.M."/>
            <person name="Hirt R.P."/>
            <person name="Silva J.C."/>
            <person name="Delcher A.L."/>
            <person name="Schatz M."/>
            <person name="Zhao Q."/>
            <person name="Wortman J.R."/>
            <person name="Bidwell S.L."/>
            <person name="Alsmark U.C.M."/>
            <person name="Besteiro S."/>
            <person name="Sicheritz-Ponten T."/>
            <person name="Noel C.J."/>
            <person name="Dacks J.B."/>
            <person name="Foster P.G."/>
            <person name="Simillion C."/>
            <person name="Van de Peer Y."/>
            <person name="Miranda-Saavedra D."/>
            <person name="Barton G.J."/>
            <person name="Westrop G.D."/>
            <person name="Mueller S."/>
            <person name="Dessi D."/>
            <person name="Fiori P.L."/>
            <person name="Ren Q."/>
            <person name="Paulsen I."/>
            <person name="Zhang H."/>
            <person name="Bastida-Corcuera F.D."/>
            <person name="Simoes-Barbosa A."/>
            <person name="Brown M.T."/>
            <person name="Hayes R.D."/>
            <person name="Mukherjee M."/>
            <person name="Okumura C.Y."/>
            <person name="Schneider R."/>
            <person name="Smith A.J."/>
            <person name="Vanacova S."/>
            <person name="Villalvazo M."/>
            <person name="Haas B.J."/>
            <person name="Pertea M."/>
            <person name="Feldblyum T.V."/>
            <person name="Utterback T.R."/>
            <person name="Shu C.L."/>
            <person name="Osoegawa K."/>
            <person name="de Jong P.J."/>
            <person name="Hrdy I."/>
            <person name="Horvathova L."/>
            <person name="Zubacova Z."/>
            <person name="Dolezal P."/>
            <person name="Malik S.B."/>
            <person name="Logsdon J.M. Jr."/>
            <person name="Henze K."/>
            <person name="Gupta A."/>
            <person name="Wang C.C."/>
            <person name="Dunne R.L."/>
            <person name="Upcroft J.A."/>
            <person name="Upcroft P."/>
            <person name="White O."/>
            <person name="Salzberg S.L."/>
            <person name="Tang P."/>
            <person name="Chiu C.-H."/>
            <person name="Lee Y.-S."/>
            <person name="Embley T.M."/>
            <person name="Coombs G.H."/>
            <person name="Mottram J.C."/>
            <person name="Tachezy J."/>
            <person name="Fraser-Liggett C.M."/>
            <person name="Johnson P.J."/>
        </authorList>
    </citation>
    <scope>NUCLEOTIDE SEQUENCE [LARGE SCALE GENOMIC DNA]</scope>
    <source>
        <strain evidence="6">G3</strain>
    </source>
</reference>
<dbReference type="InterPro" id="IPR016024">
    <property type="entry name" value="ARM-type_fold"/>
</dbReference>
<dbReference type="VEuPathDB" id="TrichDB:TVAG_262750"/>
<gene>
    <name evidence="6" type="ORF">TVAG_262750</name>
</gene>
<dbReference type="RefSeq" id="XP_001305213.1">
    <property type="nucleotide sequence ID" value="XM_001305212.1"/>
</dbReference>
<evidence type="ECO:0000256" key="4">
    <source>
        <dbReference type="ARBA" id="ARBA00023065"/>
    </source>
</evidence>
<keyword evidence="3" id="KW-0375">Hydrogen ion transport</keyword>
<sequence length="433" mass="48926">MQRSKHPLFVRLEQRDAIFRDGNPASLSLESENAEDCKAFVSLFQASPENQLTEFVKNKNHAEIFTKLLSTRSDPAPLNLLCAFIDRLLDLDFNATIGALMANSQKLSEGCAKILIGHTADHLNQAFLVRTILLLLGTIISERDTKATTEAFQTFTRTALSLLSAKLNEASIALECVKRALRSEQFRSTFISEKGTKLLLDLLTQAQKASNTDSLYHILFCIWGISFSAEGAGQLSEGDFIPILTKLLSTVQPEREELVRLLTFIIQQLNPSIVFIENAYDYDILRLVRNLQTKHYVDPELTTEIAKVADDMAQALKKLSLWDKYVREVKSGKLKNTISHSSELFWKANVERFGENNFAVLIALRDLLKSDDEETVTVACHDIGEYVHRHPLGRIKVEEIHAKEMIMELLINKNQNIVSQALRTTQLLLLRNN</sequence>
<keyword evidence="7" id="KW-1185">Reference proteome</keyword>
<evidence type="ECO:0000256" key="3">
    <source>
        <dbReference type="ARBA" id="ARBA00022781"/>
    </source>
</evidence>
<evidence type="ECO:0000259" key="5">
    <source>
        <dbReference type="Pfam" id="PF11698"/>
    </source>
</evidence>
<dbReference type="OMA" id="HAKEMIM"/>
<proteinExistence type="inferred from homology"/>
<dbReference type="FunCoup" id="A2FS41">
    <property type="interactions" value="596"/>
</dbReference>
<dbReference type="EMBL" id="DS113976">
    <property type="protein sequence ID" value="EAX92283.1"/>
    <property type="molecule type" value="Genomic_DNA"/>
</dbReference>
<dbReference type="OrthoDB" id="10263554at2759"/>
<evidence type="ECO:0000256" key="1">
    <source>
        <dbReference type="ARBA" id="ARBA00008613"/>
    </source>
</evidence>
<dbReference type="VEuPathDB" id="TrichDB:TVAGG3_0333830"/>
<dbReference type="InParanoid" id="A2FS41"/>
<dbReference type="InterPro" id="IPR038497">
    <property type="entry name" value="ATPase_V1-cplx_hsu_C_sf"/>
</dbReference>
<dbReference type="GO" id="GO:0000221">
    <property type="term" value="C:vacuolar proton-transporting V-type ATPase, V1 domain"/>
    <property type="evidence" value="ECO:0007669"/>
    <property type="project" value="InterPro"/>
</dbReference>
<dbReference type="PANTHER" id="PTHR10698:SF0">
    <property type="entry name" value="V-TYPE PROTON ATPASE SUBUNIT H"/>
    <property type="match status" value="1"/>
</dbReference>
<comment type="similarity">
    <text evidence="1">Belongs to the V-ATPase H subunit family.</text>
</comment>
<dbReference type="SUPFAM" id="SSF48371">
    <property type="entry name" value="ARM repeat"/>
    <property type="match status" value="1"/>
</dbReference>
<reference evidence="6" key="1">
    <citation type="submission" date="2006-10" db="EMBL/GenBank/DDBJ databases">
        <authorList>
            <person name="Amadeo P."/>
            <person name="Zhao Q."/>
            <person name="Wortman J."/>
            <person name="Fraser-Liggett C."/>
            <person name="Carlton J."/>
        </authorList>
    </citation>
    <scope>NUCLEOTIDE SEQUENCE</scope>
    <source>
        <strain evidence="6">G3</strain>
    </source>
</reference>
<name>A2FS41_TRIV3</name>
<evidence type="ECO:0000313" key="7">
    <source>
        <dbReference type="Proteomes" id="UP000001542"/>
    </source>
</evidence>
<accession>A2FS41</accession>
<dbReference type="SMR" id="A2FS41"/>
<dbReference type="eggNOG" id="KOG2759">
    <property type="taxonomic scope" value="Eukaryota"/>
</dbReference>
<dbReference type="Proteomes" id="UP000001542">
    <property type="component" value="Unassembled WGS sequence"/>
</dbReference>
<dbReference type="InterPro" id="IPR011987">
    <property type="entry name" value="ATPase_V1-cplx_hsu_C"/>
</dbReference>
<keyword evidence="4" id="KW-0406">Ion transport</keyword>